<feature type="compositionally biased region" description="Pro residues" evidence="1">
    <location>
        <begin position="133"/>
        <end position="142"/>
    </location>
</feature>
<feature type="compositionally biased region" description="Pro residues" evidence="1">
    <location>
        <begin position="225"/>
        <end position="241"/>
    </location>
</feature>
<evidence type="ECO:0000256" key="1">
    <source>
        <dbReference type="SAM" id="MobiDB-lite"/>
    </source>
</evidence>
<feature type="compositionally biased region" description="Pro residues" evidence="1">
    <location>
        <begin position="193"/>
        <end position="211"/>
    </location>
</feature>
<feature type="compositionally biased region" description="Acidic residues" evidence="1">
    <location>
        <begin position="425"/>
        <end position="442"/>
    </location>
</feature>
<feature type="region of interest" description="Disordered" evidence="1">
    <location>
        <begin position="42"/>
        <end position="66"/>
    </location>
</feature>
<feature type="compositionally biased region" description="Low complexity" evidence="1">
    <location>
        <begin position="178"/>
        <end position="192"/>
    </location>
</feature>
<feature type="compositionally biased region" description="Basic and acidic residues" evidence="1">
    <location>
        <begin position="53"/>
        <end position="62"/>
    </location>
</feature>
<feature type="compositionally biased region" description="Pro residues" evidence="1">
    <location>
        <begin position="85"/>
        <end position="110"/>
    </location>
</feature>
<dbReference type="Proteomes" id="UP001152533">
    <property type="component" value="Unassembled WGS sequence"/>
</dbReference>
<keyword evidence="2" id="KW-0472">Membrane</keyword>
<keyword evidence="2" id="KW-1133">Transmembrane helix</keyword>
<feature type="compositionally biased region" description="Acidic residues" evidence="1">
    <location>
        <begin position="451"/>
        <end position="473"/>
    </location>
</feature>
<dbReference type="AlphaFoldDB" id="A0A9W4RZ91"/>
<keyword evidence="2" id="KW-0812">Transmembrane</keyword>
<keyword evidence="4" id="KW-1185">Reference proteome</keyword>
<sequence length="504" mass="55981">MAPLSALERYIWPAFYCSCAGAGFVIIPLLCWHMNAQYGRNERNNNWDPNTGEPRDGPRVDPQRQSPDTWMEYLFGNLFGKKENPPPLPPRRPQPGPPPECLPRPDPADVPTPELRQSPPSGVAPDSSTRSHQPPPLPPSPTLPLHNPRNLSTYPCLDVARQTPLPPSRNLSPISERSSAPSTPSPTLSPKQPSTPPPPPASTLYPEPPWAPRQQERIGLTRIPPQSPTPERPPRPDPANNPSPGQLQSGLTSGSFTCLRQEAPKSSSPKLPPHIPGDWVRDEVRGTLDRHQPIPRPPSRALSTIPEHPSTPTSPYHSPSPSPELPPLPQHQQQDPPTHIPPRTPNVAGENSDSPNRPGTPPPSHTSWQQNSSSPGSPTPGARRANQQRSRERRRRVGGQSRRWNPYPHRINSIDPNNTNAAYWSEEDYSEDEPEEGDDEDIRNEPKRDDDGDEPTTDAPEDEPETDGPEEEPRDAQAGQDEAFQRRPSDARNDPPEMQRTRFR</sequence>
<feature type="compositionally biased region" description="Basic and acidic residues" evidence="1">
    <location>
        <begin position="279"/>
        <end position="292"/>
    </location>
</feature>
<dbReference type="EMBL" id="CAMGZC010000787">
    <property type="protein sequence ID" value="CAI0650006.1"/>
    <property type="molecule type" value="Genomic_DNA"/>
</dbReference>
<feature type="compositionally biased region" description="Pro residues" evidence="1">
    <location>
        <begin position="318"/>
        <end position="329"/>
    </location>
</feature>
<feature type="compositionally biased region" description="Basic and acidic residues" evidence="1">
    <location>
        <begin position="483"/>
        <end position="504"/>
    </location>
</feature>
<feature type="compositionally biased region" description="Low complexity" evidence="1">
    <location>
        <begin position="306"/>
        <end position="317"/>
    </location>
</feature>
<evidence type="ECO:0000313" key="3">
    <source>
        <dbReference type="EMBL" id="CAI0650006.1"/>
    </source>
</evidence>
<organism evidence="3 4">
    <name type="scientific">Colletotrichum noveboracense</name>
    <dbReference type="NCBI Taxonomy" id="2664923"/>
    <lineage>
        <taxon>Eukaryota</taxon>
        <taxon>Fungi</taxon>
        <taxon>Dikarya</taxon>
        <taxon>Ascomycota</taxon>
        <taxon>Pezizomycotina</taxon>
        <taxon>Sordariomycetes</taxon>
        <taxon>Hypocreomycetidae</taxon>
        <taxon>Glomerellales</taxon>
        <taxon>Glomerellaceae</taxon>
        <taxon>Colletotrichum</taxon>
        <taxon>Colletotrichum gloeosporioides species complex</taxon>
    </lineage>
</organism>
<reference evidence="3" key="1">
    <citation type="submission" date="2022-08" db="EMBL/GenBank/DDBJ databases">
        <authorList>
            <person name="Giroux E."/>
            <person name="Giroux E."/>
        </authorList>
    </citation>
    <scope>NUCLEOTIDE SEQUENCE</scope>
    <source>
        <strain evidence="3">H1091258</strain>
    </source>
</reference>
<gene>
    <name evidence="3" type="ORF">CGXH109_LOCUS91567</name>
</gene>
<feature type="compositionally biased region" description="Polar residues" evidence="1">
    <location>
        <begin position="365"/>
        <end position="376"/>
    </location>
</feature>
<proteinExistence type="predicted"/>
<protein>
    <submittedName>
        <fullName evidence="3">Uncharacterized protein</fullName>
    </submittedName>
</protein>
<feature type="compositionally biased region" description="Polar residues" evidence="1">
    <location>
        <begin position="245"/>
        <end position="269"/>
    </location>
</feature>
<feature type="transmembrane region" description="Helical" evidence="2">
    <location>
        <begin position="12"/>
        <end position="32"/>
    </location>
</feature>
<feature type="region of interest" description="Disordered" evidence="1">
    <location>
        <begin position="81"/>
        <end position="504"/>
    </location>
</feature>
<evidence type="ECO:0000313" key="4">
    <source>
        <dbReference type="Proteomes" id="UP001152533"/>
    </source>
</evidence>
<accession>A0A9W4RZ91</accession>
<name>A0A9W4RZ91_9PEZI</name>
<comment type="caution">
    <text evidence="3">The sequence shown here is derived from an EMBL/GenBank/DDBJ whole genome shotgun (WGS) entry which is preliminary data.</text>
</comment>
<evidence type="ECO:0000256" key="2">
    <source>
        <dbReference type="SAM" id="Phobius"/>
    </source>
</evidence>